<evidence type="ECO:0000313" key="2">
    <source>
        <dbReference type="Proteomes" id="UP000195160"/>
    </source>
</evidence>
<reference evidence="1 2" key="1">
    <citation type="submission" date="2016-10" db="EMBL/GenBank/DDBJ databases">
        <title>Comparative genomics of Bacillus thuringiensis reveals a path to pathogens against multiple invertebrate hosts.</title>
        <authorList>
            <person name="Zheng J."/>
            <person name="Gao Q."/>
            <person name="Liu H."/>
            <person name="Peng D."/>
            <person name="Ruan L."/>
            <person name="Sun M."/>
        </authorList>
    </citation>
    <scope>NUCLEOTIDE SEQUENCE [LARGE SCALE GENOMIC DNA]</scope>
    <source>
        <strain evidence="1">T30001</strain>
    </source>
</reference>
<proteinExistence type="predicted"/>
<sequence length="157" mass="18604">MYNVKPRAYKLLIQGSKGLFYKYLLINKKKDVIEMTGQFYNGVCIDIEEIELANNENLLLGDLAAYEVYNLYTEDYNLEFTFISFYRVKRDIYVTIDGGFLGRVQFNFDMNAIRRISTYRVNKDIDLEYIPLKNLIDIAYELYKIANRMNQIIICVH</sequence>
<name>A0A9X6REM2_BACTV</name>
<dbReference type="EMBL" id="MOOV01000167">
    <property type="protein sequence ID" value="OUB94142.1"/>
    <property type="molecule type" value="Genomic_DNA"/>
</dbReference>
<protein>
    <submittedName>
        <fullName evidence="1">Uncharacterized protein</fullName>
    </submittedName>
</protein>
<dbReference type="RefSeq" id="WP_256941976.1">
    <property type="nucleotide sequence ID" value="NZ_MOOV01000167.1"/>
</dbReference>
<gene>
    <name evidence="1" type="ORF">BK784_21225</name>
</gene>
<dbReference type="Proteomes" id="UP000195160">
    <property type="component" value="Unassembled WGS sequence"/>
</dbReference>
<organism evidence="1 2">
    <name type="scientific">Bacillus thuringiensis subsp. medellin</name>
    <dbReference type="NCBI Taxonomy" id="79672"/>
    <lineage>
        <taxon>Bacteria</taxon>
        <taxon>Bacillati</taxon>
        <taxon>Bacillota</taxon>
        <taxon>Bacilli</taxon>
        <taxon>Bacillales</taxon>
        <taxon>Bacillaceae</taxon>
        <taxon>Bacillus</taxon>
        <taxon>Bacillus cereus group</taxon>
    </lineage>
</organism>
<accession>A0A9X6REM2</accession>
<comment type="caution">
    <text evidence="1">The sequence shown here is derived from an EMBL/GenBank/DDBJ whole genome shotgun (WGS) entry which is preliminary data.</text>
</comment>
<dbReference type="AlphaFoldDB" id="A0A9X6REM2"/>
<evidence type="ECO:0000313" key="1">
    <source>
        <dbReference type="EMBL" id="OUB94142.1"/>
    </source>
</evidence>